<dbReference type="AlphaFoldDB" id="A0A7S4AX20"/>
<protein>
    <submittedName>
        <fullName evidence="2">Uncharacterized protein</fullName>
    </submittedName>
</protein>
<reference evidence="2" key="1">
    <citation type="submission" date="2021-01" db="EMBL/GenBank/DDBJ databases">
        <authorList>
            <person name="Corre E."/>
            <person name="Pelletier E."/>
            <person name="Niang G."/>
            <person name="Scheremetjew M."/>
            <person name="Finn R."/>
            <person name="Kale V."/>
            <person name="Holt S."/>
            <person name="Cochrane G."/>
            <person name="Meng A."/>
            <person name="Brown T."/>
            <person name="Cohen L."/>
        </authorList>
    </citation>
    <scope>NUCLEOTIDE SEQUENCE</scope>
    <source>
        <strain evidence="2">10249 10 AB</strain>
    </source>
</reference>
<accession>A0A7S4AX20</accession>
<name>A0A7S4AX20_9STRA</name>
<proteinExistence type="predicted"/>
<organism evidence="2">
    <name type="scientific">Pseudo-nitzschia australis</name>
    <dbReference type="NCBI Taxonomy" id="44445"/>
    <lineage>
        <taxon>Eukaryota</taxon>
        <taxon>Sar</taxon>
        <taxon>Stramenopiles</taxon>
        <taxon>Ochrophyta</taxon>
        <taxon>Bacillariophyta</taxon>
        <taxon>Bacillariophyceae</taxon>
        <taxon>Bacillariophycidae</taxon>
        <taxon>Bacillariales</taxon>
        <taxon>Bacillariaceae</taxon>
        <taxon>Pseudo-nitzschia</taxon>
    </lineage>
</organism>
<sequence>MTVCYSGDGGKHRLNRRLAQGTTLTTTSTQSSAYLSTQGEFDKRRDERSIQGYQARRGAAYSRGNITRLDSKYNTSTRFDTKMALEQAQGQRSRDKDIPYIINTNQ</sequence>
<evidence type="ECO:0000256" key="1">
    <source>
        <dbReference type="SAM" id="MobiDB-lite"/>
    </source>
</evidence>
<feature type="region of interest" description="Disordered" evidence="1">
    <location>
        <begin position="85"/>
        <end position="106"/>
    </location>
</feature>
<gene>
    <name evidence="2" type="ORF">PAUS00366_LOCUS22564</name>
</gene>
<evidence type="ECO:0000313" key="2">
    <source>
        <dbReference type="EMBL" id="CAE0729779.1"/>
    </source>
</evidence>
<dbReference type="EMBL" id="HBIX01034516">
    <property type="protein sequence ID" value="CAE0729779.1"/>
    <property type="molecule type" value="Transcribed_RNA"/>
</dbReference>
<feature type="compositionally biased region" description="Low complexity" evidence="1">
    <location>
        <begin position="19"/>
        <end position="38"/>
    </location>
</feature>
<feature type="region of interest" description="Disordered" evidence="1">
    <location>
        <begin position="19"/>
        <end position="47"/>
    </location>
</feature>